<accession>F8KTN7</accession>
<proteinExistence type="predicted"/>
<protein>
    <submittedName>
        <fullName evidence="1">Uncharacterized protein</fullName>
    </submittedName>
</protein>
<keyword evidence="2" id="KW-1185">Reference proteome</keyword>
<dbReference type="HOGENOM" id="CLU_3217025_0_0_7"/>
<evidence type="ECO:0000313" key="1">
    <source>
        <dbReference type="EMBL" id="CCB80207.1"/>
    </source>
</evidence>
<evidence type="ECO:0000313" key="2">
    <source>
        <dbReference type="Proteomes" id="UP000008387"/>
    </source>
</evidence>
<sequence length="44" mass="5413">MVEKHLPFEDFSIGFHCRIYRQPNTYESTFWFHFTNVYAHTCLV</sequence>
<dbReference type="AlphaFoldDB" id="F8KTN7"/>
<dbReference type="KEGG" id="hbi:HBZC1_12210"/>
<dbReference type="EMBL" id="FR871757">
    <property type="protein sequence ID" value="CCB80207.1"/>
    <property type="molecule type" value="Genomic_DNA"/>
</dbReference>
<name>F8KTN7_HELBC</name>
<organism evidence="1 2">
    <name type="scientific">Helicobacter bizzozeronii (strain CIII-1)</name>
    <dbReference type="NCBI Taxonomy" id="1002804"/>
    <lineage>
        <taxon>Bacteria</taxon>
        <taxon>Pseudomonadati</taxon>
        <taxon>Campylobacterota</taxon>
        <taxon>Epsilonproteobacteria</taxon>
        <taxon>Campylobacterales</taxon>
        <taxon>Helicobacteraceae</taxon>
        <taxon>Helicobacter</taxon>
    </lineage>
</organism>
<reference evidence="1 2" key="1">
    <citation type="journal article" date="2011" name="J. Bacteriol.">
        <title>Genome sequence of Helicobacter bizzozeronii strain CIII-1, an isolate from human gastric mucosa.</title>
        <authorList>
            <person name="Schott T."/>
            <person name="Rossi M."/>
            <person name="Hanninen M.L."/>
        </authorList>
    </citation>
    <scope>NUCLEOTIDE SEQUENCE [LARGE SCALE GENOMIC DNA]</scope>
    <source>
        <strain evidence="1 2">CIII-1</strain>
    </source>
</reference>
<dbReference type="Proteomes" id="UP000008387">
    <property type="component" value="Chromosome"/>
</dbReference>
<gene>
    <name evidence="1" type="ordered locus">HBZC1_12210</name>
</gene>
<dbReference type="STRING" id="1002804.HBZC1_12210"/>